<reference evidence="1" key="1">
    <citation type="submission" date="2012-03" db="EMBL/GenBank/DDBJ databases">
        <title>Functional metagenomics reveals considerable lignocellulase gene clusters in the gut microbiome of a wood-feeding higher termite.</title>
        <authorList>
            <person name="Liu N."/>
        </authorList>
    </citation>
    <scope>NUCLEOTIDE SEQUENCE</scope>
</reference>
<organism evidence="1">
    <name type="scientific">uncultured bacterium contig00015</name>
    <dbReference type="NCBI Taxonomy" id="1181506"/>
    <lineage>
        <taxon>Bacteria</taxon>
        <taxon>environmental samples</taxon>
    </lineage>
</organism>
<name>A0A806K2P2_9BACT</name>
<sequence>MLLSPLCEVFCYIPLNRNKIKNINTILITMPANSIIQAKASMM</sequence>
<protein>
    <submittedName>
        <fullName evidence="1">Uncharacterized protein</fullName>
    </submittedName>
</protein>
<accession>A0A806K2P2</accession>
<dbReference type="EMBL" id="JQ844295">
    <property type="protein sequence ID" value="AGS54354.1"/>
    <property type="molecule type" value="Genomic_DNA"/>
</dbReference>
<dbReference type="AlphaFoldDB" id="A0A806K2P2"/>
<proteinExistence type="predicted"/>
<evidence type="ECO:0000313" key="1">
    <source>
        <dbReference type="EMBL" id="AGS54354.1"/>
    </source>
</evidence>